<evidence type="ECO:0000256" key="10">
    <source>
        <dbReference type="ARBA" id="ARBA00035861"/>
    </source>
</evidence>
<evidence type="ECO:0000256" key="8">
    <source>
        <dbReference type="ARBA" id="ARBA00022842"/>
    </source>
</evidence>
<dbReference type="GO" id="GO:0008413">
    <property type="term" value="F:8-oxo-7,8-dihydroguanosine triphosphate pyrophosphatase activity"/>
    <property type="evidence" value="ECO:0007669"/>
    <property type="project" value="TreeGrafter"/>
</dbReference>
<evidence type="ECO:0000256" key="4">
    <source>
        <dbReference type="ARBA" id="ARBA00022705"/>
    </source>
</evidence>
<evidence type="ECO:0000256" key="7">
    <source>
        <dbReference type="ARBA" id="ARBA00022801"/>
    </source>
</evidence>
<evidence type="ECO:0000259" key="18">
    <source>
        <dbReference type="PROSITE" id="PS51462"/>
    </source>
</evidence>
<dbReference type="PANTHER" id="PTHR47707">
    <property type="entry name" value="8-OXO-DGTP DIPHOSPHATASE"/>
    <property type="match status" value="1"/>
</dbReference>
<evidence type="ECO:0000256" key="14">
    <source>
        <dbReference type="ARBA" id="ARBA00041592"/>
    </source>
</evidence>
<dbReference type="GO" id="GO:0044716">
    <property type="term" value="F:8-oxo-GDP phosphatase activity"/>
    <property type="evidence" value="ECO:0007669"/>
    <property type="project" value="TreeGrafter"/>
</dbReference>
<comment type="similarity">
    <text evidence="2 17">Belongs to the Nudix hydrolase family.</text>
</comment>
<evidence type="ECO:0000256" key="15">
    <source>
        <dbReference type="ARBA" id="ARBA00041979"/>
    </source>
</evidence>
<name>A0A369XLZ3_9PROT</name>
<dbReference type="InterPro" id="IPR020476">
    <property type="entry name" value="Nudix_hydrolase"/>
</dbReference>
<dbReference type="Proteomes" id="UP000253831">
    <property type="component" value="Unassembled WGS sequence"/>
</dbReference>
<comment type="catalytic activity">
    <reaction evidence="10">
        <text>8-oxo-dGTP + H2O = 8-oxo-dGMP + diphosphate + H(+)</text>
        <dbReference type="Rhea" id="RHEA:31575"/>
        <dbReference type="ChEBI" id="CHEBI:15377"/>
        <dbReference type="ChEBI" id="CHEBI:15378"/>
        <dbReference type="ChEBI" id="CHEBI:33019"/>
        <dbReference type="ChEBI" id="CHEBI:63224"/>
        <dbReference type="ChEBI" id="CHEBI:77896"/>
        <dbReference type="EC" id="3.6.1.55"/>
    </reaction>
</comment>
<dbReference type="PROSITE" id="PS00893">
    <property type="entry name" value="NUDIX_BOX"/>
    <property type="match status" value="1"/>
</dbReference>
<dbReference type="GO" id="GO:0035539">
    <property type="term" value="F:8-oxo-7,8-dihydrodeoxyguanosine triphosphate pyrophosphatase activity"/>
    <property type="evidence" value="ECO:0007669"/>
    <property type="project" value="UniProtKB-EC"/>
</dbReference>
<proteinExistence type="inferred from homology"/>
<dbReference type="CDD" id="cd00564">
    <property type="entry name" value="TMP_TenI"/>
    <property type="match status" value="1"/>
</dbReference>
<dbReference type="InterPro" id="IPR022998">
    <property type="entry name" value="ThiamineP_synth_TenI"/>
</dbReference>
<dbReference type="PRINTS" id="PR00502">
    <property type="entry name" value="NUDIXFAMILY"/>
</dbReference>
<evidence type="ECO:0000256" key="3">
    <source>
        <dbReference type="ARBA" id="ARBA00022457"/>
    </source>
</evidence>
<organism evidence="19 20">
    <name type="scientific">Candidatus Accumulibacter meliphilus</name>
    <dbReference type="NCBI Taxonomy" id="2211374"/>
    <lineage>
        <taxon>Bacteria</taxon>
        <taxon>Pseudomonadati</taxon>
        <taxon>Pseudomonadota</taxon>
        <taxon>Betaproteobacteria</taxon>
        <taxon>Candidatus Accumulibacter</taxon>
    </lineage>
</organism>
<dbReference type="PANTHER" id="PTHR47707:SF1">
    <property type="entry name" value="NUDIX HYDROLASE FAMILY PROTEIN"/>
    <property type="match status" value="1"/>
</dbReference>
<feature type="domain" description="Nudix hydrolase" evidence="18">
    <location>
        <begin position="3"/>
        <end position="135"/>
    </location>
</feature>
<evidence type="ECO:0000313" key="20">
    <source>
        <dbReference type="Proteomes" id="UP000253831"/>
    </source>
</evidence>
<evidence type="ECO:0000256" key="17">
    <source>
        <dbReference type="RuleBase" id="RU003476"/>
    </source>
</evidence>
<keyword evidence="5" id="KW-0479">Metal-binding</keyword>
<evidence type="ECO:0000256" key="1">
    <source>
        <dbReference type="ARBA" id="ARBA00001946"/>
    </source>
</evidence>
<dbReference type="EMBL" id="QPGA01000010">
    <property type="protein sequence ID" value="RDE51151.1"/>
    <property type="molecule type" value="Genomic_DNA"/>
</dbReference>
<evidence type="ECO:0000313" key="19">
    <source>
        <dbReference type="EMBL" id="RDE51151.1"/>
    </source>
</evidence>
<dbReference type="InterPro" id="IPR047127">
    <property type="entry name" value="MutT-like"/>
</dbReference>
<dbReference type="GO" id="GO:0006281">
    <property type="term" value="P:DNA repair"/>
    <property type="evidence" value="ECO:0007669"/>
    <property type="project" value="UniProtKB-KW"/>
</dbReference>
<dbReference type="InterPro" id="IPR013785">
    <property type="entry name" value="Aldolase_TIM"/>
</dbReference>
<evidence type="ECO:0000256" key="5">
    <source>
        <dbReference type="ARBA" id="ARBA00022723"/>
    </source>
</evidence>
<dbReference type="CDD" id="cd03425">
    <property type="entry name" value="NUDIX_MutT_NudA_like"/>
    <property type="match status" value="1"/>
</dbReference>
<dbReference type="InterPro" id="IPR015797">
    <property type="entry name" value="NUDIX_hydrolase-like_dom_sf"/>
</dbReference>
<sequence length="315" mass="34039">MTTITEVAAAVLLRGNATAPEFLLAQRPPGKVYAGYWEFPGGKVEPGETLYQALVRELQEELGITVDDVWPWLCCEFTYPHASVRLRFYRIHAWHGEIAPIEHSAFAWLKIGEPAGVAPILPANGPILQALELPPVYALSNAEENGVEAELQRIERALAGGLHLLQLRDKTLAPAQRLAFARAVMALAGGAAKACVLINDDQELARTVGAHGLHLSSQQLWQLDRRPDFARVAASCHGAADLTRAAQLGLDFVVLGPLLPTPSHPGATGIGWAEFSRLVERSPLPVYALGGMQPEMLETACHAGAHGVALMRGWR</sequence>
<dbReference type="AlphaFoldDB" id="A0A369XLZ3"/>
<dbReference type="SUPFAM" id="SSF55811">
    <property type="entry name" value="Nudix"/>
    <property type="match status" value="1"/>
</dbReference>
<dbReference type="InterPro" id="IPR036206">
    <property type="entry name" value="ThiamineP_synth_sf"/>
</dbReference>
<keyword evidence="7 17" id="KW-0378">Hydrolase</keyword>
<evidence type="ECO:0000256" key="12">
    <source>
        <dbReference type="ARBA" id="ARBA00038905"/>
    </source>
</evidence>
<evidence type="ECO:0000256" key="16">
    <source>
        <dbReference type="ARBA" id="ARBA00042798"/>
    </source>
</evidence>
<evidence type="ECO:0000256" key="2">
    <source>
        <dbReference type="ARBA" id="ARBA00005582"/>
    </source>
</evidence>
<comment type="catalytic activity">
    <reaction evidence="11">
        <text>8-oxo-GTP + H2O = 8-oxo-GMP + diphosphate + H(+)</text>
        <dbReference type="Rhea" id="RHEA:67616"/>
        <dbReference type="ChEBI" id="CHEBI:15377"/>
        <dbReference type="ChEBI" id="CHEBI:15378"/>
        <dbReference type="ChEBI" id="CHEBI:33019"/>
        <dbReference type="ChEBI" id="CHEBI:143553"/>
        <dbReference type="ChEBI" id="CHEBI:145694"/>
    </reaction>
</comment>
<evidence type="ECO:0000256" key="11">
    <source>
        <dbReference type="ARBA" id="ARBA00036904"/>
    </source>
</evidence>
<keyword evidence="9" id="KW-0234">DNA repair</keyword>
<dbReference type="GO" id="GO:0009228">
    <property type="term" value="P:thiamine biosynthetic process"/>
    <property type="evidence" value="ECO:0007669"/>
    <property type="project" value="UniProtKB-KW"/>
</dbReference>
<dbReference type="Gene3D" id="3.90.79.10">
    <property type="entry name" value="Nucleoside Triphosphate Pyrophosphohydrolase"/>
    <property type="match status" value="1"/>
</dbReference>
<dbReference type="SUPFAM" id="SSF51391">
    <property type="entry name" value="Thiamin phosphate synthase"/>
    <property type="match status" value="1"/>
</dbReference>
<dbReference type="InterPro" id="IPR020084">
    <property type="entry name" value="NUDIX_hydrolase_CS"/>
</dbReference>
<dbReference type="PROSITE" id="PS51462">
    <property type="entry name" value="NUDIX"/>
    <property type="match status" value="1"/>
</dbReference>
<protein>
    <recommendedName>
        <fullName evidence="13">8-oxo-dGTP diphosphatase</fullName>
        <ecNumber evidence="12">3.6.1.55</ecNumber>
    </recommendedName>
    <alternativeName>
        <fullName evidence="16">7,8-dihydro-8-oxoguanine-triphosphatase</fullName>
    </alternativeName>
    <alternativeName>
        <fullName evidence="15">Mutator protein MutT</fullName>
    </alternativeName>
    <alternativeName>
        <fullName evidence="14">dGTP pyrophosphohydrolase</fullName>
    </alternativeName>
</protein>
<dbReference type="EC" id="3.6.1.55" evidence="12"/>
<evidence type="ECO:0000256" key="6">
    <source>
        <dbReference type="ARBA" id="ARBA00022763"/>
    </source>
</evidence>
<accession>A0A369XLZ3</accession>
<dbReference type="GO" id="GO:0006260">
    <property type="term" value="P:DNA replication"/>
    <property type="evidence" value="ECO:0007669"/>
    <property type="project" value="UniProtKB-KW"/>
</dbReference>
<keyword evidence="4" id="KW-0235">DNA replication</keyword>
<keyword evidence="6" id="KW-0227">DNA damage</keyword>
<dbReference type="Gene3D" id="3.20.20.70">
    <property type="entry name" value="Aldolase class I"/>
    <property type="match status" value="1"/>
</dbReference>
<reference evidence="19 20" key="1">
    <citation type="submission" date="2018-05" db="EMBL/GenBank/DDBJ databases">
        <title>Integrated omic analyses show evidence that a Ca. Accumulibacter phosphatis strain performs denitrification under micro-aerobic conditions.</title>
        <authorList>
            <person name="Camejo P.Y."/>
            <person name="Katherine M.D."/>
            <person name="Daniel N.R."/>
        </authorList>
    </citation>
    <scope>NUCLEOTIDE SEQUENCE [LARGE SCALE GENOMIC DNA]</scope>
    <source>
        <strain evidence="19">UW-LDO-IC</strain>
    </source>
</reference>
<dbReference type="GO" id="GO:0044715">
    <property type="term" value="F:8-oxo-dGDP phosphatase activity"/>
    <property type="evidence" value="ECO:0007669"/>
    <property type="project" value="TreeGrafter"/>
</dbReference>
<dbReference type="InterPro" id="IPR000086">
    <property type="entry name" value="NUDIX_hydrolase_dom"/>
</dbReference>
<keyword evidence="3" id="KW-0515">Mutator protein</keyword>
<gene>
    <name evidence="19" type="ORF">DVS81_07500</name>
</gene>
<evidence type="ECO:0000256" key="9">
    <source>
        <dbReference type="ARBA" id="ARBA00023204"/>
    </source>
</evidence>
<comment type="cofactor">
    <cofactor evidence="1">
        <name>Mg(2+)</name>
        <dbReference type="ChEBI" id="CHEBI:18420"/>
    </cofactor>
</comment>
<comment type="caution">
    <text evidence="19">The sequence shown here is derived from an EMBL/GenBank/DDBJ whole genome shotgun (WGS) entry which is preliminary data.</text>
</comment>
<keyword evidence="8" id="KW-0460">Magnesium</keyword>
<dbReference type="GO" id="GO:0046872">
    <property type="term" value="F:metal ion binding"/>
    <property type="evidence" value="ECO:0007669"/>
    <property type="project" value="UniProtKB-KW"/>
</dbReference>
<dbReference type="Pfam" id="PF02581">
    <property type="entry name" value="TMP-TENI"/>
    <property type="match status" value="1"/>
</dbReference>
<evidence type="ECO:0000256" key="13">
    <source>
        <dbReference type="ARBA" id="ARBA00040794"/>
    </source>
</evidence>
<dbReference type="Pfam" id="PF00293">
    <property type="entry name" value="NUDIX"/>
    <property type="match status" value="1"/>
</dbReference>
<dbReference type="NCBIfam" id="NF006530">
    <property type="entry name" value="PRK08999.1"/>
    <property type="match status" value="1"/>
</dbReference>